<dbReference type="PRINTS" id="PR00188">
    <property type="entry name" value="PLANTGLOBIN"/>
</dbReference>
<keyword evidence="1" id="KW-0479">Metal-binding</keyword>
<dbReference type="GO" id="GO:0005344">
    <property type="term" value="F:oxygen carrier activity"/>
    <property type="evidence" value="ECO:0007669"/>
    <property type="project" value="UniProtKB-KW"/>
</dbReference>
<feature type="domain" description="Globin" evidence="2">
    <location>
        <begin position="44"/>
        <end position="211"/>
    </location>
</feature>
<dbReference type="InterPro" id="IPR009050">
    <property type="entry name" value="Globin-like_sf"/>
</dbReference>
<dbReference type="PROSITE" id="PS01033">
    <property type="entry name" value="GLOBIN"/>
    <property type="match status" value="1"/>
</dbReference>
<dbReference type="InterPro" id="IPR053341">
    <property type="entry name" value="Oxidative_stress_globin-like"/>
</dbReference>
<evidence type="ECO:0000313" key="3">
    <source>
        <dbReference type="EMBL" id="KHN76230.1"/>
    </source>
</evidence>
<dbReference type="GO" id="GO:0020037">
    <property type="term" value="F:heme binding"/>
    <property type="evidence" value="ECO:0007669"/>
    <property type="project" value="InterPro"/>
</dbReference>
<feature type="non-terminal residue" evidence="3">
    <location>
        <position position="1"/>
    </location>
</feature>
<comment type="caution">
    <text evidence="3">The sequence shown here is derived from an EMBL/GenBank/DDBJ whole genome shotgun (WGS) entry which is preliminary data.</text>
</comment>
<gene>
    <name evidence="3" type="primary">HB2</name>
    <name evidence="3" type="ORF">Tcan_06556</name>
</gene>
<evidence type="ECO:0000313" key="4">
    <source>
        <dbReference type="Proteomes" id="UP000031036"/>
    </source>
</evidence>
<name>A0A0B2V5G9_TOXCA</name>
<comment type="similarity">
    <text evidence="1">Belongs to the globin family.</text>
</comment>
<reference evidence="3 4" key="1">
    <citation type="submission" date="2014-11" db="EMBL/GenBank/DDBJ databases">
        <title>Genetic blueprint of the zoonotic pathogen Toxocara canis.</title>
        <authorList>
            <person name="Zhu X.-Q."/>
            <person name="Korhonen P.K."/>
            <person name="Cai H."/>
            <person name="Young N.D."/>
            <person name="Nejsum P."/>
            <person name="von Samson-Himmelstjerna G."/>
            <person name="Boag P.R."/>
            <person name="Tan P."/>
            <person name="Li Q."/>
            <person name="Min J."/>
            <person name="Yang Y."/>
            <person name="Wang X."/>
            <person name="Fang X."/>
            <person name="Hall R.S."/>
            <person name="Hofmann A."/>
            <person name="Sternberg P.W."/>
            <person name="Jex A.R."/>
            <person name="Gasser R.B."/>
        </authorList>
    </citation>
    <scope>NUCLEOTIDE SEQUENCE [LARGE SCALE GENOMIC DNA]</scope>
    <source>
        <strain evidence="3">PN_DK_2014</strain>
    </source>
</reference>
<keyword evidence="4" id="KW-1185">Reference proteome</keyword>
<organism evidence="3 4">
    <name type="scientific">Toxocara canis</name>
    <name type="common">Canine roundworm</name>
    <dbReference type="NCBI Taxonomy" id="6265"/>
    <lineage>
        <taxon>Eukaryota</taxon>
        <taxon>Metazoa</taxon>
        <taxon>Ecdysozoa</taxon>
        <taxon>Nematoda</taxon>
        <taxon>Chromadorea</taxon>
        <taxon>Rhabditida</taxon>
        <taxon>Spirurina</taxon>
        <taxon>Ascaridomorpha</taxon>
        <taxon>Ascaridoidea</taxon>
        <taxon>Toxocaridae</taxon>
        <taxon>Toxocara</taxon>
    </lineage>
</organism>
<keyword evidence="1" id="KW-0561">Oxygen transport</keyword>
<evidence type="ECO:0000256" key="1">
    <source>
        <dbReference type="RuleBase" id="RU000356"/>
    </source>
</evidence>
<dbReference type="InterPro" id="IPR000971">
    <property type="entry name" value="Globin"/>
</dbReference>
<dbReference type="PANTHER" id="PTHR47768:SF2">
    <property type="entry name" value="GLOBIN-RELATED"/>
    <property type="match status" value="1"/>
</dbReference>
<dbReference type="SUPFAM" id="SSF46458">
    <property type="entry name" value="Globin-like"/>
    <property type="match status" value="1"/>
</dbReference>
<accession>A0A0B2V5G9</accession>
<protein>
    <submittedName>
        <fullName evidence="3">Non-symbiotic hemoglobin 2</fullName>
    </submittedName>
</protein>
<dbReference type="STRING" id="6265.A0A0B2V5G9"/>
<keyword evidence="1" id="KW-0813">Transport</keyword>
<dbReference type="InterPro" id="IPR044399">
    <property type="entry name" value="Mb-like_M"/>
</dbReference>
<dbReference type="CDD" id="cd01040">
    <property type="entry name" value="Mb-like"/>
    <property type="match status" value="1"/>
</dbReference>
<dbReference type="Proteomes" id="UP000031036">
    <property type="component" value="Unassembled WGS sequence"/>
</dbReference>
<dbReference type="EMBL" id="JPKZ01002557">
    <property type="protein sequence ID" value="KHN76230.1"/>
    <property type="molecule type" value="Genomic_DNA"/>
</dbReference>
<dbReference type="InterPro" id="IPR012292">
    <property type="entry name" value="Globin/Proto"/>
</dbReference>
<dbReference type="Gene3D" id="1.10.490.10">
    <property type="entry name" value="Globins"/>
    <property type="match status" value="1"/>
</dbReference>
<dbReference type="GO" id="GO:0019825">
    <property type="term" value="F:oxygen binding"/>
    <property type="evidence" value="ECO:0007669"/>
    <property type="project" value="InterPro"/>
</dbReference>
<dbReference type="AlphaFoldDB" id="A0A0B2V5G9"/>
<keyword evidence="1" id="KW-0349">Heme</keyword>
<dbReference type="PANTHER" id="PTHR47768">
    <property type="entry name" value="GLOBIN RELATED-RELATED"/>
    <property type="match status" value="1"/>
</dbReference>
<sequence>SKSVESTSLFRSLLSLFEMWKCLLCKTHFSTREKIGPWMATRSHFSRSERMLLRKSWDMMKQDMEEIAVRIFEMIFELSPEAKKMFPFMKVDRAAGEKHSAEFAFHALRFMQVLESAVEMLDDPTKLKPVLSNLGRIHARQQRIHGFDSHYWSVFRECTLYHFRRALTSSSETSLSCFCRLPIAERETDSMIVLWRALIEYIIDQMKISFSECIKSRQEMQDALQSEDGDRQSTERVEPIRASGVVVLVQPSILVTNFSKSATSMEQIKSEQKSRAD</sequence>
<dbReference type="OrthoDB" id="436496at2759"/>
<proteinExistence type="inferred from homology"/>
<evidence type="ECO:0000259" key="2">
    <source>
        <dbReference type="PROSITE" id="PS01033"/>
    </source>
</evidence>
<keyword evidence="1" id="KW-0408">Iron</keyword>
<dbReference type="Pfam" id="PF00042">
    <property type="entry name" value="Globin"/>
    <property type="match status" value="1"/>
</dbReference>